<organism evidence="2 3">
    <name type="scientific">Ceutorhynchus assimilis</name>
    <name type="common">cabbage seed weevil</name>
    <dbReference type="NCBI Taxonomy" id="467358"/>
    <lineage>
        <taxon>Eukaryota</taxon>
        <taxon>Metazoa</taxon>
        <taxon>Ecdysozoa</taxon>
        <taxon>Arthropoda</taxon>
        <taxon>Hexapoda</taxon>
        <taxon>Insecta</taxon>
        <taxon>Pterygota</taxon>
        <taxon>Neoptera</taxon>
        <taxon>Endopterygota</taxon>
        <taxon>Coleoptera</taxon>
        <taxon>Polyphaga</taxon>
        <taxon>Cucujiformia</taxon>
        <taxon>Curculionidae</taxon>
        <taxon>Ceutorhynchinae</taxon>
        <taxon>Ceutorhynchus</taxon>
    </lineage>
</organism>
<dbReference type="OrthoDB" id="6425203at2759"/>
<sequence length="341" mass="38590">MDLKVFFGVLFCVMICGGQVAEKALESAQQEKADDDSDMYMEPLEEDHKPAPTNVEVQAETGHWFPSFSRSYDPYDHPPSGHSRPVLYNSYKQQEGAYSQRNDPPFQQHLGFNEQSKVDGFNPYAKEYQEPQQQQQKYDKGVSLLGDGNFGVIAGGTFYPEKDGYDTGDSSSYDDFSSYFHNGHGRPSYFLPTNPKPGKQQQFDNFRDFADINTTPERQYSQYVVVYSNKNGTRTLSNVENDPKKSTYNAQIDAKRPKNILESLALLDSNEDKTPNDDNLLILTRALLLPSYNQGDIIDIPPEKKLSKSKTKLAKLAPEKKHEAKLLQKAKELNEPMLALS</sequence>
<evidence type="ECO:0000256" key="1">
    <source>
        <dbReference type="SAM" id="SignalP"/>
    </source>
</evidence>
<keyword evidence="1" id="KW-0732">Signal</keyword>
<name>A0A9N9MNQ4_9CUCU</name>
<dbReference type="AlphaFoldDB" id="A0A9N9MNQ4"/>
<feature type="chain" id="PRO_5040431042" evidence="1">
    <location>
        <begin position="19"/>
        <end position="341"/>
    </location>
</feature>
<feature type="signal peptide" evidence="1">
    <location>
        <begin position="1"/>
        <end position="18"/>
    </location>
</feature>
<keyword evidence="3" id="KW-1185">Reference proteome</keyword>
<evidence type="ECO:0000313" key="3">
    <source>
        <dbReference type="Proteomes" id="UP001152799"/>
    </source>
</evidence>
<proteinExistence type="predicted"/>
<evidence type="ECO:0000313" key="2">
    <source>
        <dbReference type="EMBL" id="CAG9766899.1"/>
    </source>
</evidence>
<gene>
    <name evidence="2" type="ORF">CEUTPL_LOCUS7470</name>
</gene>
<dbReference type="Proteomes" id="UP001152799">
    <property type="component" value="Chromosome 3"/>
</dbReference>
<dbReference type="EMBL" id="OU892279">
    <property type="protein sequence ID" value="CAG9766899.1"/>
    <property type="molecule type" value="Genomic_DNA"/>
</dbReference>
<reference evidence="2" key="1">
    <citation type="submission" date="2022-01" db="EMBL/GenBank/DDBJ databases">
        <authorList>
            <person name="King R."/>
        </authorList>
    </citation>
    <scope>NUCLEOTIDE SEQUENCE</scope>
</reference>
<accession>A0A9N9MNQ4</accession>
<protein>
    <submittedName>
        <fullName evidence="2">Uncharacterized protein</fullName>
    </submittedName>
</protein>